<protein>
    <recommendedName>
        <fullName evidence="2">Mce/MlaD domain-containing protein</fullName>
    </recommendedName>
</protein>
<dbReference type="PANTHER" id="PTHR33371">
    <property type="entry name" value="INTERMEMBRANE PHOSPHOLIPID TRANSPORT SYSTEM BINDING PROTEIN MLAD-RELATED"/>
    <property type="match status" value="1"/>
</dbReference>
<evidence type="ECO:0000256" key="1">
    <source>
        <dbReference type="SAM" id="Phobius"/>
    </source>
</evidence>
<sequence>MMQSKGTEITVGMFVAAGIVALFMLAMKVSNLGDFTDEKGYQITAEFENIGGLKVRSPVSMAGVRVGRVADISLDPKTFNAKVTLNMYSKFDNIPYDSSASIYTAGLLGEQYIGLVAGAEEDGLKDGDVITLTQPAIVLEQVIGQFLYSKAEGRE</sequence>
<dbReference type="NCBIfam" id="TIGR04430">
    <property type="entry name" value="OM_asym_MlaD"/>
    <property type="match status" value="1"/>
</dbReference>
<keyword evidence="1" id="KW-0472">Membrane</keyword>
<proteinExistence type="predicted"/>
<comment type="caution">
    <text evidence="3">The sequence shown here is derived from an EMBL/GenBank/DDBJ whole genome shotgun (WGS) entry which is preliminary data.</text>
</comment>
<name>A0A0F9V4M3_9ZZZZ</name>
<reference evidence="3" key="1">
    <citation type="journal article" date="2015" name="Nature">
        <title>Complex archaea that bridge the gap between prokaryotes and eukaryotes.</title>
        <authorList>
            <person name="Spang A."/>
            <person name="Saw J.H."/>
            <person name="Jorgensen S.L."/>
            <person name="Zaremba-Niedzwiedzka K."/>
            <person name="Martijn J."/>
            <person name="Lind A.E."/>
            <person name="van Eijk R."/>
            <person name="Schleper C."/>
            <person name="Guy L."/>
            <person name="Ettema T.J."/>
        </authorList>
    </citation>
    <scope>NUCLEOTIDE SEQUENCE</scope>
</reference>
<dbReference type="AlphaFoldDB" id="A0A0F9V4M3"/>
<dbReference type="GO" id="GO:0005543">
    <property type="term" value="F:phospholipid binding"/>
    <property type="evidence" value="ECO:0007669"/>
    <property type="project" value="TreeGrafter"/>
</dbReference>
<gene>
    <name evidence="3" type="ORF">LCGC14_0528390</name>
</gene>
<organism evidence="3">
    <name type="scientific">marine sediment metagenome</name>
    <dbReference type="NCBI Taxonomy" id="412755"/>
    <lineage>
        <taxon>unclassified sequences</taxon>
        <taxon>metagenomes</taxon>
        <taxon>ecological metagenomes</taxon>
    </lineage>
</organism>
<dbReference type="InterPro" id="IPR003399">
    <property type="entry name" value="Mce/MlaD"/>
</dbReference>
<dbReference type="InterPro" id="IPR052336">
    <property type="entry name" value="MlaD_Phospholipid_Transporter"/>
</dbReference>
<keyword evidence="1" id="KW-1133">Transmembrane helix</keyword>
<feature type="domain" description="Mce/MlaD" evidence="2">
    <location>
        <begin position="39"/>
        <end position="118"/>
    </location>
</feature>
<dbReference type="PANTHER" id="PTHR33371:SF4">
    <property type="entry name" value="INTERMEMBRANE PHOSPHOLIPID TRANSPORT SYSTEM BINDING PROTEIN MLAD"/>
    <property type="match status" value="1"/>
</dbReference>
<accession>A0A0F9V4M3</accession>
<evidence type="ECO:0000259" key="2">
    <source>
        <dbReference type="Pfam" id="PF02470"/>
    </source>
</evidence>
<dbReference type="EMBL" id="LAZR01000682">
    <property type="protein sequence ID" value="KKN60803.1"/>
    <property type="molecule type" value="Genomic_DNA"/>
</dbReference>
<evidence type="ECO:0000313" key="3">
    <source>
        <dbReference type="EMBL" id="KKN60803.1"/>
    </source>
</evidence>
<keyword evidence="1" id="KW-0812">Transmembrane</keyword>
<dbReference type="GO" id="GO:0005548">
    <property type="term" value="F:phospholipid transporter activity"/>
    <property type="evidence" value="ECO:0007669"/>
    <property type="project" value="TreeGrafter"/>
</dbReference>
<feature type="transmembrane region" description="Helical" evidence="1">
    <location>
        <begin position="9"/>
        <end position="27"/>
    </location>
</feature>
<dbReference type="Pfam" id="PF02470">
    <property type="entry name" value="MlaD"/>
    <property type="match status" value="1"/>
</dbReference>
<dbReference type="InterPro" id="IPR030970">
    <property type="entry name" value="ABC_MlaD"/>
</dbReference>